<dbReference type="PROSITE" id="PS00027">
    <property type="entry name" value="HOMEOBOX_1"/>
    <property type="match status" value="1"/>
</dbReference>
<evidence type="ECO:0000256" key="7">
    <source>
        <dbReference type="RuleBase" id="RU000682"/>
    </source>
</evidence>
<dbReference type="VEuPathDB" id="VectorBase:AFUN2_011259"/>
<feature type="region of interest" description="Disordered" evidence="8">
    <location>
        <begin position="282"/>
        <end position="344"/>
    </location>
</feature>
<keyword evidence="4 6" id="KW-0371">Homeobox</keyword>
<dbReference type="InterPro" id="IPR001356">
    <property type="entry name" value="HD"/>
</dbReference>
<evidence type="ECO:0000256" key="3">
    <source>
        <dbReference type="ARBA" id="ARBA00023125"/>
    </source>
</evidence>
<evidence type="ECO:0000256" key="8">
    <source>
        <dbReference type="SAM" id="MobiDB-lite"/>
    </source>
</evidence>
<keyword evidence="3 6" id="KW-0238">DNA-binding</keyword>
<dbReference type="CDD" id="cd00086">
    <property type="entry name" value="homeodomain"/>
    <property type="match status" value="1"/>
</dbReference>
<feature type="compositionally biased region" description="Polar residues" evidence="8">
    <location>
        <begin position="92"/>
        <end position="105"/>
    </location>
</feature>
<evidence type="ECO:0000259" key="9">
    <source>
        <dbReference type="PROSITE" id="PS50071"/>
    </source>
</evidence>
<dbReference type="VEuPathDB" id="VectorBase:AFUN004483"/>
<dbReference type="Pfam" id="PF00046">
    <property type="entry name" value="Homeodomain"/>
    <property type="match status" value="1"/>
</dbReference>
<dbReference type="GO" id="GO:0009952">
    <property type="term" value="P:anterior/posterior pattern specification"/>
    <property type="evidence" value="ECO:0007669"/>
    <property type="project" value="TreeGrafter"/>
</dbReference>
<dbReference type="SMART" id="SM00389">
    <property type="entry name" value="HOX"/>
    <property type="match status" value="1"/>
</dbReference>
<dbReference type="InterPro" id="IPR020479">
    <property type="entry name" value="HD_metazoa"/>
</dbReference>
<comment type="subcellular location">
    <subcellularLocation>
        <location evidence="1 6 7">Nucleus</location>
    </subcellularLocation>
</comment>
<dbReference type="PRINTS" id="PR00024">
    <property type="entry name" value="HOMEOBOX"/>
</dbReference>
<protein>
    <recommendedName>
        <fullName evidence="9">Homeobox domain-containing protein</fullName>
    </recommendedName>
</protein>
<dbReference type="EnsemblMetazoa" id="AFUN004483-RA">
    <property type="protein sequence ID" value="AFUN004483-PA"/>
    <property type="gene ID" value="AFUN004483"/>
</dbReference>
<keyword evidence="2" id="KW-0217">Developmental protein</keyword>
<feature type="region of interest" description="Disordered" evidence="8">
    <location>
        <begin position="48"/>
        <end position="105"/>
    </location>
</feature>
<dbReference type="GO" id="GO:0000978">
    <property type="term" value="F:RNA polymerase II cis-regulatory region sequence-specific DNA binding"/>
    <property type="evidence" value="ECO:0007669"/>
    <property type="project" value="TreeGrafter"/>
</dbReference>
<feature type="compositionally biased region" description="Polar residues" evidence="8">
    <location>
        <begin position="282"/>
        <end position="293"/>
    </location>
</feature>
<evidence type="ECO:0000256" key="2">
    <source>
        <dbReference type="ARBA" id="ARBA00022473"/>
    </source>
</evidence>
<dbReference type="GO" id="GO:0005634">
    <property type="term" value="C:nucleus"/>
    <property type="evidence" value="ECO:0007669"/>
    <property type="project" value="UniProtKB-SubCell"/>
</dbReference>
<dbReference type="InterPro" id="IPR005567">
    <property type="entry name" value="FTZ_N"/>
</dbReference>
<name>A0A182RE61_ANOFN</name>
<sequence length="517" mass="57318">MAATHPLYNEYQASSYYNSCYNYSPLGQEQFIANHYQTSIQYANNDSSVPQIQQPQTPQYASQQQQANHIPSAASSSASGYPSTGPYYPDGQFSSTQYNGKHNQQVDQCGNQFDSYFGYPYQPLAHHNSYGAQDYAGEYWFRANEPECFNVGIPSGNKIGEVVKEPALKRKYSEDVDKLAEKVSAGKGNDTTDSPALRALLTNPAKKLKYNPHYANGAKKNTVHRAGATMGCSNGILSPAASDRIVPDIVPLSPSKTDDSIDSLLDNTSKHGVDMAQGANYTLHNLGQPSTPNYDGVSTPPLSPKDMESAISSQALTGQSWNQNGDSEDHPKEASKRTRQSYSRHQTLELEKEFHFNRYLNRRRRIEIANTLKLTERQIKIWFQNRRMKAKKDHSSSTKTPDLALDGDLSQPSVVESAVLAQSQQPIGTESRSMSLITPPTTTGSIHQLGGLHADQHVVGQWPYHHPHHSQNHYYYSHQLSDHSPNGFQNLNTTSGGASYNHRSYQSTASYIASSFV</sequence>
<accession>A0A182RE61</accession>
<proteinExistence type="predicted"/>
<feature type="compositionally biased region" description="Polar residues" evidence="8">
    <location>
        <begin position="310"/>
        <end position="325"/>
    </location>
</feature>
<evidence type="ECO:0000256" key="4">
    <source>
        <dbReference type="ARBA" id="ARBA00023155"/>
    </source>
</evidence>
<dbReference type="GO" id="GO:0000981">
    <property type="term" value="F:DNA-binding transcription factor activity, RNA polymerase II-specific"/>
    <property type="evidence" value="ECO:0007669"/>
    <property type="project" value="InterPro"/>
</dbReference>
<dbReference type="STRING" id="62324.A0A182RE61"/>
<evidence type="ECO:0000313" key="10">
    <source>
        <dbReference type="EnsemblMetazoa" id="AFUN004483-PA"/>
    </source>
</evidence>
<dbReference type="Gene3D" id="1.10.10.60">
    <property type="entry name" value="Homeodomain-like"/>
    <property type="match status" value="1"/>
</dbReference>
<feature type="compositionally biased region" description="Low complexity" evidence="8">
    <location>
        <begin position="48"/>
        <end position="91"/>
    </location>
</feature>
<dbReference type="InterPro" id="IPR009057">
    <property type="entry name" value="Homeodomain-like_sf"/>
</dbReference>
<dbReference type="InterPro" id="IPR050296">
    <property type="entry name" value="Antp_homeobox"/>
</dbReference>
<organism evidence="10">
    <name type="scientific">Anopheles funestus</name>
    <name type="common">African malaria mosquito</name>
    <dbReference type="NCBI Taxonomy" id="62324"/>
    <lineage>
        <taxon>Eukaryota</taxon>
        <taxon>Metazoa</taxon>
        <taxon>Ecdysozoa</taxon>
        <taxon>Arthropoda</taxon>
        <taxon>Hexapoda</taxon>
        <taxon>Insecta</taxon>
        <taxon>Pterygota</taxon>
        <taxon>Neoptera</taxon>
        <taxon>Endopterygota</taxon>
        <taxon>Diptera</taxon>
        <taxon>Nematocera</taxon>
        <taxon>Culicoidea</taxon>
        <taxon>Culicidae</taxon>
        <taxon>Anophelinae</taxon>
        <taxon>Anopheles</taxon>
    </lineage>
</organism>
<keyword evidence="5 6" id="KW-0539">Nucleus</keyword>
<dbReference type="PANTHER" id="PTHR45659">
    <property type="entry name" value="HOMEOBOX PROTEIN HOX"/>
    <property type="match status" value="1"/>
</dbReference>
<dbReference type="GO" id="GO:0000122">
    <property type="term" value="P:negative regulation of transcription by RNA polymerase II"/>
    <property type="evidence" value="ECO:0007669"/>
    <property type="project" value="TreeGrafter"/>
</dbReference>
<dbReference type="AlphaFoldDB" id="A0A182RE61"/>
<evidence type="ECO:0000256" key="5">
    <source>
        <dbReference type="ARBA" id="ARBA00023242"/>
    </source>
</evidence>
<dbReference type="PROSITE" id="PS50071">
    <property type="entry name" value="HOMEOBOX_2"/>
    <property type="match status" value="1"/>
</dbReference>
<dbReference type="InterPro" id="IPR017970">
    <property type="entry name" value="Homeobox_CS"/>
</dbReference>
<reference evidence="10" key="1">
    <citation type="submission" date="2020-05" db="UniProtKB">
        <authorList>
            <consortium name="EnsemblMetazoa"/>
        </authorList>
    </citation>
    <scope>IDENTIFICATION</scope>
    <source>
        <strain evidence="10">FUMOZ</strain>
    </source>
</reference>
<feature type="compositionally biased region" description="Basic and acidic residues" evidence="8">
    <location>
        <begin position="327"/>
        <end position="336"/>
    </location>
</feature>
<feature type="domain" description="Homeobox" evidence="9">
    <location>
        <begin position="333"/>
        <end position="393"/>
    </location>
</feature>
<dbReference type="PANTHER" id="PTHR45659:SF22">
    <property type="entry name" value="HOMEOTIC PROTEIN ANTENNAPEDIA-RELATED"/>
    <property type="match status" value="1"/>
</dbReference>
<evidence type="ECO:0000256" key="1">
    <source>
        <dbReference type="ARBA" id="ARBA00004123"/>
    </source>
</evidence>
<dbReference type="SUPFAM" id="SSF46689">
    <property type="entry name" value="Homeodomain-like"/>
    <property type="match status" value="1"/>
</dbReference>
<feature type="DNA-binding region" description="Homeobox" evidence="6">
    <location>
        <begin position="335"/>
        <end position="394"/>
    </location>
</feature>
<dbReference type="Pfam" id="PF03867">
    <property type="entry name" value="FTZ"/>
    <property type="match status" value="1"/>
</dbReference>
<evidence type="ECO:0000256" key="6">
    <source>
        <dbReference type="PROSITE-ProRule" id="PRU00108"/>
    </source>
</evidence>